<keyword evidence="1" id="KW-0472">Membrane</keyword>
<protein>
    <submittedName>
        <fullName evidence="2">Uncharacterized protein</fullName>
    </submittedName>
</protein>
<sequence length="141" mass="16727">MNFSKKELSIFIEIVFSVLFAIFFLPYFYDNRFETYDLNASVSKLIEIIVFSIIYFSLAYTLLEIFIKKKVINDERDILIDLKSYKMGYILYEISLFSFIGIIISSQMYQNNGGLIFLIVLWLVLVSFIKSVYQLYLYRTS</sequence>
<keyword evidence="1" id="KW-0812">Transmembrane</keyword>
<organism evidence="2">
    <name type="scientific">marine metagenome</name>
    <dbReference type="NCBI Taxonomy" id="408172"/>
    <lineage>
        <taxon>unclassified sequences</taxon>
        <taxon>metagenomes</taxon>
        <taxon>ecological metagenomes</taxon>
    </lineage>
</organism>
<name>A0A381Y3Z3_9ZZZZ</name>
<keyword evidence="1" id="KW-1133">Transmembrane helix</keyword>
<feature type="transmembrane region" description="Helical" evidence="1">
    <location>
        <begin position="115"/>
        <end position="138"/>
    </location>
</feature>
<dbReference type="EMBL" id="UINC01017351">
    <property type="protein sequence ID" value="SVA71809.1"/>
    <property type="molecule type" value="Genomic_DNA"/>
</dbReference>
<evidence type="ECO:0000256" key="1">
    <source>
        <dbReference type="SAM" id="Phobius"/>
    </source>
</evidence>
<feature type="transmembrane region" description="Helical" evidence="1">
    <location>
        <begin position="48"/>
        <end position="67"/>
    </location>
</feature>
<proteinExistence type="predicted"/>
<feature type="transmembrane region" description="Helical" evidence="1">
    <location>
        <begin position="7"/>
        <end position="28"/>
    </location>
</feature>
<gene>
    <name evidence="2" type="ORF">METZ01_LOCUS124663</name>
</gene>
<feature type="transmembrane region" description="Helical" evidence="1">
    <location>
        <begin position="88"/>
        <end position="109"/>
    </location>
</feature>
<dbReference type="AlphaFoldDB" id="A0A381Y3Z3"/>
<reference evidence="2" key="1">
    <citation type="submission" date="2018-05" db="EMBL/GenBank/DDBJ databases">
        <authorList>
            <person name="Lanie J.A."/>
            <person name="Ng W.-L."/>
            <person name="Kazmierczak K.M."/>
            <person name="Andrzejewski T.M."/>
            <person name="Davidsen T.M."/>
            <person name="Wayne K.J."/>
            <person name="Tettelin H."/>
            <person name="Glass J.I."/>
            <person name="Rusch D."/>
            <person name="Podicherti R."/>
            <person name="Tsui H.-C.T."/>
            <person name="Winkler M.E."/>
        </authorList>
    </citation>
    <scope>NUCLEOTIDE SEQUENCE</scope>
</reference>
<accession>A0A381Y3Z3</accession>
<evidence type="ECO:0000313" key="2">
    <source>
        <dbReference type="EMBL" id="SVA71809.1"/>
    </source>
</evidence>